<feature type="domain" description="Sugar 3,4-ketoisomerase QdtA cupin" evidence="1">
    <location>
        <begin position="2"/>
        <end position="129"/>
    </location>
</feature>
<keyword evidence="2" id="KW-0413">Isomerase</keyword>
<evidence type="ECO:0000313" key="3">
    <source>
        <dbReference type="Proteomes" id="UP000070516"/>
    </source>
</evidence>
<organism evidence="2 3">
    <name type="scientific">Pseudomonas azotoformans</name>
    <dbReference type="NCBI Taxonomy" id="47878"/>
    <lineage>
        <taxon>Bacteria</taxon>
        <taxon>Pseudomonadati</taxon>
        <taxon>Pseudomonadota</taxon>
        <taxon>Gammaproteobacteria</taxon>
        <taxon>Pseudomonadales</taxon>
        <taxon>Pseudomonadaceae</taxon>
        <taxon>Pseudomonas</taxon>
    </lineage>
</organism>
<protein>
    <submittedName>
        <fullName evidence="2">dTDP-6-deoxy-3,4-keto-hexulose isomerase</fullName>
    </submittedName>
</protein>
<dbReference type="Pfam" id="PF05523">
    <property type="entry name" value="FdtA"/>
    <property type="match status" value="1"/>
</dbReference>
<proteinExistence type="predicted"/>
<dbReference type="KEGG" id="pazo:AYR47_15465"/>
<gene>
    <name evidence="2" type="ORF">AYR47_15465</name>
</gene>
<dbReference type="EMBL" id="CP014546">
    <property type="protein sequence ID" value="AMN82664.1"/>
    <property type="molecule type" value="Genomic_DNA"/>
</dbReference>
<evidence type="ECO:0000259" key="1">
    <source>
        <dbReference type="Pfam" id="PF05523"/>
    </source>
</evidence>
<name>A0A140GWH0_PSEAZ</name>
<accession>A0A140GWH0</accession>
<reference evidence="2 3" key="1">
    <citation type="submission" date="2016-02" db="EMBL/GenBank/DDBJ databases">
        <title>Complete genome sequence of Pseudomonas azotoformans S4.</title>
        <authorList>
            <person name="Fang Y."/>
            <person name="Wu L."/>
            <person name="Feng G."/>
        </authorList>
    </citation>
    <scope>NUCLEOTIDE SEQUENCE [LARGE SCALE GENOMIC DNA]</scope>
    <source>
        <strain evidence="2 3">S4</strain>
    </source>
</reference>
<dbReference type="InterPro" id="IPR014710">
    <property type="entry name" value="RmlC-like_jellyroll"/>
</dbReference>
<evidence type="ECO:0000313" key="2">
    <source>
        <dbReference type="EMBL" id="AMN82664.1"/>
    </source>
</evidence>
<dbReference type="SUPFAM" id="SSF51182">
    <property type="entry name" value="RmlC-like cupins"/>
    <property type="match status" value="1"/>
</dbReference>
<dbReference type="InterPro" id="IPR011051">
    <property type="entry name" value="RmlC_Cupin_sf"/>
</dbReference>
<dbReference type="Proteomes" id="UP000070516">
    <property type="component" value="Chromosome"/>
</dbReference>
<dbReference type="InterPro" id="IPR008894">
    <property type="entry name" value="QdtA_cupin_dom"/>
</dbReference>
<dbReference type="GO" id="GO:0016853">
    <property type="term" value="F:isomerase activity"/>
    <property type="evidence" value="ECO:0007669"/>
    <property type="project" value="UniProtKB-KW"/>
</dbReference>
<dbReference type="CDD" id="cd20292">
    <property type="entry name" value="cupin_QdtA-like"/>
    <property type="match status" value="1"/>
</dbReference>
<dbReference type="AlphaFoldDB" id="A0A140GWH0"/>
<sequence length="132" mass="15442">MIKLISFESNGDGRGQLVSLEEQREIPFSIKRVYYMTNMKPSVPRGFHAHKNLRQVAVCVSGHCRFILDDGNTRQEIWLDSPSKGLLIEQMTWREMHDFSHDCVLLVIASEYYDESDYIRDYVEFKKVAQHA</sequence>
<dbReference type="Gene3D" id="2.60.120.10">
    <property type="entry name" value="Jelly Rolls"/>
    <property type="match status" value="1"/>
</dbReference>